<dbReference type="GO" id="GO:0072546">
    <property type="term" value="C:EMC complex"/>
    <property type="evidence" value="ECO:0007669"/>
    <property type="project" value="UniProtKB-UniRule"/>
</dbReference>
<sequence>MRGSRKSTSAIFEGMSWSDARDLLRLWREDNERKSQDVVNLWETILSKNIFKLGDERLLVLEQVCLASLDTNRLDIADKCLQSLAAEFPSSLRVRKLQALKLETLEKYDEALELLDSIIKRDETNAAPRKRRVAILRAKGKHSEAIKELTDYLKKFMSDQEGWQELCDLYLLEQDYARAAFCMEELILHNPHNHLIHQRYADIRYTQGGFENIELARAHYSLAFKLNPSSIRALYGIFLCATNIAVSPKATSPKRKEATKLANWVIKELSKRQERQNVEDSQVAALEGLISSVQLAASA</sequence>
<dbReference type="PANTHER" id="PTHR12760">
    <property type="entry name" value="TETRATRICOPEPTIDE REPEAT PROTEIN"/>
    <property type="match status" value="1"/>
</dbReference>
<comment type="similarity">
    <text evidence="1 4">Belongs to the EMC2 family.</text>
</comment>
<keyword evidence="3" id="KW-0802">TPR repeat</keyword>
<organism evidence="6 7">
    <name type="scientific">Gryllus longicercus</name>
    <dbReference type="NCBI Taxonomy" id="2509291"/>
    <lineage>
        <taxon>Eukaryota</taxon>
        <taxon>Metazoa</taxon>
        <taxon>Ecdysozoa</taxon>
        <taxon>Arthropoda</taxon>
        <taxon>Hexapoda</taxon>
        <taxon>Insecta</taxon>
        <taxon>Pterygota</taxon>
        <taxon>Neoptera</taxon>
        <taxon>Polyneoptera</taxon>
        <taxon>Orthoptera</taxon>
        <taxon>Ensifera</taxon>
        <taxon>Gryllidea</taxon>
        <taxon>Grylloidea</taxon>
        <taxon>Gryllidae</taxon>
        <taxon>Gryllinae</taxon>
        <taxon>Gryllus</taxon>
    </lineage>
</organism>
<protein>
    <recommendedName>
        <fullName evidence="4">ER membrane protein complex subunit 2</fullName>
    </recommendedName>
</protein>
<comment type="subunit">
    <text evidence="4">Component of the ER membrane protein complex (EMC).</text>
</comment>
<dbReference type="Pfam" id="PF22890">
    <property type="entry name" value="TPR_EMC2"/>
    <property type="match status" value="1"/>
</dbReference>
<evidence type="ECO:0000256" key="4">
    <source>
        <dbReference type="RuleBase" id="RU367091"/>
    </source>
</evidence>
<reference evidence="6 7" key="1">
    <citation type="submission" date="2024-03" db="EMBL/GenBank/DDBJ databases">
        <title>The genome assembly and annotation of the cricket Gryllus longicercus Weissman &amp; Gray.</title>
        <authorList>
            <person name="Szrajer S."/>
            <person name="Gray D."/>
            <person name="Ylla G."/>
        </authorList>
    </citation>
    <scope>NUCLEOTIDE SEQUENCE [LARGE SCALE GENOMIC DNA]</scope>
    <source>
        <strain evidence="6">DAG 2021-001</strain>
        <tissue evidence="6">Whole body minus gut</tissue>
    </source>
</reference>
<comment type="subcellular location">
    <subcellularLocation>
        <location evidence="4">Endoplasmic reticulum membrane</location>
        <topology evidence="4">Peripheral membrane protein</topology>
        <orientation evidence="4">Cytoplasmic side</orientation>
    </subcellularLocation>
</comment>
<comment type="caution">
    <text evidence="6">The sequence shown here is derived from an EMBL/GenBank/DDBJ whole genome shotgun (WGS) entry which is preliminary data.</text>
</comment>
<dbReference type="InterPro" id="IPR011990">
    <property type="entry name" value="TPR-like_helical_dom_sf"/>
</dbReference>
<keyword evidence="4" id="KW-0472">Membrane</keyword>
<keyword evidence="4" id="KW-0256">Endoplasmic reticulum</keyword>
<accession>A0AAN9VQK1</accession>
<feature type="domain" description="EMC2 TPR-like" evidence="5">
    <location>
        <begin position="95"/>
        <end position="203"/>
    </location>
</feature>
<dbReference type="SUPFAM" id="SSF48452">
    <property type="entry name" value="TPR-like"/>
    <property type="match status" value="1"/>
</dbReference>
<dbReference type="Gene3D" id="1.25.40.10">
    <property type="entry name" value="Tetratricopeptide repeat domain"/>
    <property type="match status" value="1"/>
</dbReference>
<name>A0AAN9VQK1_9ORTH</name>
<dbReference type="FunFam" id="1.25.40.10:FF:000478">
    <property type="entry name" value="GG16802"/>
    <property type="match status" value="1"/>
</dbReference>
<gene>
    <name evidence="6" type="ORF">R5R35_004956</name>
</gene>
<dbReference type="EMBL" id="JAZDUA010000189">
    <property type="protein sequence ID" value="KAK7864992.1"/>
    <property type="molecule type" value="Genomic_DNA"/>
</dbReference>
<evidence type="ECO:0000256" key="2">
    <source>
        <dbReference type="ARBA" id="ARBA00022737"/>
    </source>
</evidence>
<comment type="function">
    <text evidence="4">Part of the endoplasmic reticulum membrane protein complex (EMC) that enables the energy-independent insertion into endoplasmic reticulum membranes of newly synthesized membrane proteins.</text>
</comment>
<keyword evidence="7" id="KW-1185">Reference proteome</keyword>
<proteinExistence type="inferred from homology"/>
<dbReference type="InterPro" id="IPR039856">
    <property type="entry name" value="EMC2-like"/>
</dbReference>
<evidence type="ECO:0000256" key="1">
    <source>
        <dbReference type="ARBA" id="ARBA00010361"/>
    </source>
</evidence>
<evidence type="ECO:0000259" key="5">
    <source>
        <dbReference type="Pfam" id="PF22890"/>
    </source>
</evidence>
<evidence type="ECO:0000313" key="7">
    <source>
        <dbReference type="Proteomes" id="UP001378592"/>
    </source>
</evidence>
<dbReference type="Proteomes" id="UP001378592">
    <property type="component" value="Unassembled WGS sequence"/>
</dbReference>
<evidence type="ECO:0000256" key="3">
    <source>
        <dbReference type="ARBA" id="ARBA00022803"/>
    </source>
</evidence>
<keyword evidence="2" id="KW-0677">Repeat</keyword>
<dbReference type="InterPro" id="IPR055217">
    <property type="entry name" value="TPR_EMC2"/>
</dbReference>
<dbReference type="AlphaFoldDB" id="A0AAN9VQK1"/>
<evidence type="ECO:0000313" key="6">
    <source>
        <dbReference type="EMBL" id="KAK7864992.1"/>
    </source>
</evidence>